<protein>
    <recommendedName>
        <fullName evidence="3">GNAT family N-acetyltransferase</fullName>
    </recommendedName>
</protein>
<name>A0ABT2TQ08_9FIRM</name>
<dbReference type="RefSeq" id="WP_158420541.1">
    <property type="nucleotide sequence ID" value="NZ_JAOQJL010000004.1"/>
</dbReference>
<sequence length="163" mass="19001">MLVPAILCKEQIEKKFQKLYYTKDMFYYTGCLAQWYPNIKDIPGDGDFDYAIVNNAGELIGYLSYKADYYCSKVYNFGLVSFDRGNPIIGNDLYKKLEELIPRFRRIEWRMVGGNPVEKHYDKFCKLHNGKKHILKDSIRDKNGNYHDDIIYEIVKGGGVDGN</sequence>
<comment type="caution">
    <text evidence="1">The sequence shown here is derived from an EMBL/GenBank/DDBJ whole genome shotgun (WGS) entry which is preliminary data.</text>
</comment>
<reference evidence="1 2" key="1">
    <citation type="journal article" date="2021" name="ISME Commun">
        <title>Automated analysis of genomic sequences facilitates high-throughput and comprehensive description of bacteria.</title>
        <authorList>
            <person name="Hitch T.C.A."/>
        </authorList>
    </citation>
    <scope>NUCLEOTIDE SEQUENCE [LARGE SCALE GENOMIC DNA]</scope>
    <source>
        <strain evidence="1 2">Sanger_23</strain>
    </source>
</reference>
<evidence type="ECO:0000313" key="1">
    <source>
        <dbReference type="EMBL" id="MCU6764304.1"/>
    </source>
</evidence>
<evidence type="ECO:0000313" key="2">
    <source>
        <dbReference type="Proteomes" id="UP001652409"/>
    </source>
</evidence>
<dbReference type="EMBL" id="JAOQJL010000004">
    <property type="protein sequence ID" value="MCU6764304.1"/>
    <property type="molecule type" value="Genomic_DNA"/>
</dbReference>
<evidence type="ECO:0008006" key="3">
    <source>
        <dbReference type="Google" id="ProtNLM"/>
    </source>
</evidence>
<keyword evidence="2" id="KW-1185">Reference proteome</keyword>
<organism evidence="1 2">
    <name type="scientific">Blautia ammoniilytica</name>
    <dbReference type="NCBI Taxonomy" id="2981782"/>
    <lineage>
        <taxon>Bacteria</taxon>
        <taxon>Bacillati</taxon>
        <taxon>Bacillota</taxon>
        <taxon>Clostridia</taxon>
        <taxon>Lachnospirales</taxon>
        <taxon>Lachnospiraceae</taxon>
        <taxon>Blautia</taxon>
    </lineage>
</organism>
<gene>
    <name evidence="1" type="ORF">OCV61_02635</name>
</gene>
<accession>A0ABT2TQ08</accession>
<dbReference type="Proteomes" id="UP001652409">
    <property type="component" value="Unassembled WGS sequence"/>
</dbReference>
<proteinExistence type="predicted"/>